<sequence length="1115" mass="116375">MSTDTEPETLPESGDAASNADRRARRTRAERRIARSHRHGRPGKGLVSTVILASIVLFLLGLVLSDRAVPVPKTLREEIAASLSERLPNASVRIGDVAVTLGRDLAPRVQMTNVSVGDTGGGGVAVLNRVSASLSMGALLRGRLAAEELDLVGAQVTVRRATDGTFAFRAAGGASGETLSLPDIVSALDATLNAGPLGLIQSVSAERVVLTLEDARSGRIWQATNASLRLRRLESGLTLSVSSDVFNGTDDVAGVQLSFSFDDPSRDIGVGMRLVDVPAADIADQSPILSWLGILDAPISGAVRAEYDGTDGLARLSGALEIAGGSLSPEGGTEPIGFETARAYFDFDPTRQRIEFNEIAVSSETLAAKATGHAYLTEIAGGWPEAFVGQFLVSDVAMNRPDVFEAPVSLPDAKVDLRLRLEPFAVDLAQIALAGDAATIRARGFVAAGEAGWSVSLDARTESIATATVLEFWPVIEAPVTRSWLKSNVKAGLLNDVTAAVRKAPGEKLELGLTFDFTGGEVQFLRDMPRIENASGRGVLQGKVFDLLMTGGGVTARTGDFVDIAGSAFRVPDIEQRPAMGEIEIRARGRVPALLSVTNNRPLRLMERAGRGIDLADGFGDVTARVTLPLKDGIDADEVAYGVTGQFSDVASDVIVPGRRLTSRALALLASEDEVRLTGPVALDGVGLTADWRQPLGEGARAAGSRITGRVALGPETAEAFGLALPDGLLRGQTRADYVLEVKPDAPLVLSLTSDLQGLGMRIDALNWEKAPGAPGGFEMLARLGDTPEVESLALSAPGLAMDGRLSLAADGRLTAAIFDQVRVGGWLDARARLTPRGPGQAPAISIEGGTLDFRAFPRGAISDGGGERAPMSVALDSFVLSDTVSFAPMEGQIDSGRAGLSGQFEARVNGRTPVRGTLAPANGGTAIRLQASDAGGVISAMGLTDNAAGGTLDIVLTPDVTAAAGSYRGEFLIEDIRIQNAPVMAALLDTISGVGLIDQLSGKGIRFATVDGRFRLTPNALVLEESAAVGGSLGISAAGLYDFGAKEIDMQGVVSPFFFLNSVGAIVSRRGEGLFGFNYRVTGPANGPTVGVNPLSILTPGLFREIFRRPPPTN</sequence>
<evidence type="ECO:0008006" key="5">
    <source>
        <dbReference type="Google" id="ProtNLM"/>
    </source>
</evidence>
<dbReference type="AlphaFoldDB" id="A0A238IWI5"/>
<accession>A0A238IWI5</accession>
<gene>
    <name evidence="3" type="ORF">BOA8489_00434</name>
</gene>
<keyword evidence="2" id="KW-0812">Transmembrane</keyword>
<keyword evidence="2" id="KW-0472">Membrane</keyword>
<feature type="compositionally biased region" description="Basic residues" evidence="1">
    <location>
        <begin position="23"/>
        <end position="42"/>
    </location>
</feature>
<evidence type="ECO:0000256" key="1">
    <source>
        <dbReference type="SAM" id="MobiDB-lite"/>
    </source>
</evidence>
<dbReference type="Proteomes" id="UP000201838">
    <property type="component" value="Unassembled WGS sequence"/>
</dbReference>
<dbReference type="RefSeq" id="WP_093972308.1">
    <property type="nucleotide sequence ID" value="NZ_FXXQ01000001.1"/>
</dbReference>
<reference evidence="3 4" key="1">
    <citation type="submission" date="2017-05" db="EMBL/GenBank/DDBJ databases">
        <authorList>
            <person name="Song R."/>
            <person name="Chenine A.L."/>
            <person name="Ruprecht R.M."/>
        </authorList>
    </citation>
    <scope>NUCLEOTIDE SEQUENCE [LARGE SCALE GENOMIC DNA]</scope>
    <source>
        <strain evidence="3 4">CECT 8489</strain>
    </source>
</reference>
<proteinExistence type="predicted"/>
<organism evidence="3 4">
    <name type="scientific">Boseongicola aestuarii</name>
    <dbReference type="NCBI Taxonomy" id="1470561"/>
    <lineage>
        <taxon>Bacteria</taxon>
        <taxon>Pseudomonadati</taxon>
        <taxon>Pseudomonadota</taxon>
        <taxon>Alphaproteobacteria</taxon>
        <taxon>Rhodobacterales</taxon>
        <taxon>Paracoccaceae</taxon>
        <taxon>Boseongicola</taxon>
    </lineage>
</organism>
<evidence type="ECO:0000256" key="2">
    <source>
        <dbReference type="SAM" id="Phobius"/>
    </source>
</evidence>
<dbReference type="EMBL" id="FXXQ01000001">
    <property type="protein sequence ID" value="SMX22342.1"/>
    <property type="molecule type" value="Genomic_DNA"/>
</dbReference>
<keyword evidence="2" id="KW-1133">Transmembrane helix</keyword>
<dbReference type="OrthoDB" id="7161641at2"/>
<name>A0A238IWI5_9RHOB</name>
<protein>
    <recommendedName>
        <fullName evidence="5">AsmA-like C-terminal domain-containing protein</fullName>
    </recommendedName>
</protein>
<evidence type="ECO:0000313" key="3">
    <source>
        <dbReference type="EMBL" id="SMX22342.1"/>
    </source>
</evidence>
<evidence type="ECO:0000313" key="4">
    <source>
        <dbReference type="Proteomes" id="UP000201838"/>
    </source>
</evidence>
<keyword evidence="4" id="KW-1185">Reference proteome</keyword>
<feature type="region of interest" description="Disordered" evidence="1">
    <location>
        <begin position="1"/>
        <end position="42"/>
    </location>
</feature>
<feature type="transmembrane region" description="Helical" evidence="2">
    <location>
        <begin position="45"/>
        <end position="64"/>
    </location>
</feature>